<evidence type="ECO:0000313" key="3">
    <source>
        <dbReference type="EMBL" id="RVW21518.1"/>
    </source>
</evidence>
<reference evidence="3 4" key="1">
    <citation type="journal article" date="2018" name="PLoS Genet.">
        <title>Population sequencing reveals clonal diversity and ancestral inbreeding in the grapevine cultivar Chardonnay.</title>
        <authorList>
            <person name="Roach M.J."/>
            <person name="Johnson D.L."/>
            <person name="Bohlmann J."/>
            <person name="van Vuuren H.J."/>
            <person name="Jones S.J."/>
            <person name="Pretorius I.S."/>
            <person name="Schmidt S.A."/>
            <person name="Borneman A.R."/>
        </authorList>
    </citation>
    <scope>NUCLEOTIDE SEQUENCE [LARGE SCALE GENOMIC DNA]</scope>
    <source>
        <strain evidence="4">cv. Chardonnay</strain>
        <tissue evidence="3">Leaf</tissue>
    </source>
</reference>
<proteinExistence type="predicted"/>
<gene>
    <name evidence="3" type="primary">LIP1_8</name>
    <name evidence="3" type="ORF">CK203_113813</name>
</gene>
<feature type="transmembrane region" description="Helical" evidence="1">
    <location>
        <begin position="377"/>
        <end position="395"/>
    </location>
</feature>
<dbReference type="AlphaFoldDB" id="A0A438CE92"/>
<keyword evidence="1" id="KW-1133">Transmembrane helix</keyword>
<feature type="domain" description="Reverse transcriptase zinc-binding" evidence="2">
    <location>
        <begin position="294"/>
        <end position="378"/>
    </location>
</feature>
<dbReference type="Pfam" id="PF13966">
    <property type="entry name" value="zf-RVT"/>
    <property type="match status" value="1"/>
</dbReference>
<evidence type="ECO:0000256" key="1">
    <source>
        <dbReference type="SAM" id="Phobius"/>
    </source>
</evidence>
<dbReference type="EMBL" id="QGNW01002287">
    <property type="protein sequence ID" value="RVW21518.1"/>
    <property type="molecule type" value="Genomic_DNA"/>
</dbReference>
<keyword evidence="1" id="KW-0472">Membrane</keyword>
<dbReference type="Proteomes" id="UP000288805">
    <property type="component" value="Unassembled WGS sequence"/>
</dbReference>
<evidence type="ECO:0000259" key="2">
    <source>
        <dbReference type="Pfam" id="PF13966"/>
    </source>
</evidence>
<keyword evidence="1" id="KW-0812">Transmembrane</keyword>
<sequence length="516" mass="58081">MFWRERERESEERSGGGPPFGQVRVLVVGDSGRQKRFTAILNNYPVCSTPLAYNHDDFLLLVHLVGIWFFNFPASSNNWVYGWYKASHIMEVLVASSNSNKGNTERISFVELWDVSDMSDTKIVGLFSIHKSMEKKYKNVDRVMDVEEVYRHVDRVLDVQKVLGLESHIVLIDLMNLENRANCNEFVAMSRESFLIFQVSKEQMVCKPKCEGGFWSWRGLLEKWNSSGKVALDVSSGESNFRRSFGEGAKTFALNVPVSVLSQDRCTVHESDAGYGAREDEDKVVWTKSRSGVFSVKSLYSILEPEGSTLFPYDNIWRAYVPPKVAFFAWEASWGKILTLEQLQRSGYSLPNRCFLCLSEAETVDHLLLYCVKTRTLWNLLFFLFGVAWVLLVQLRKLSLDGMEHLWGKLVKRKLTYDLGSTGNGTFSAPLGSAGPCGLPVPFIVIGNKVDIATKEGQRGSSGNLVDVARQWVEKQGLLPSSEELPLTESFPGSGGLIAVQDIGYVDQALMKINLQ</sequence>
<comment type="caution">
    <text evidence="3">The sequence shown here is derived from an EMBL/GenBank/DDBJ whole genome shotgun (WGS) entry which is preliminary data.</text>
</comment>
<protein>
    <submittedName>
        <fullName evidence="3">Small GTPase LIP1</fullName>
    </submittedName>
</protein>
<dbReference type="InterPro" id="IPR026960">
    <property type="entry name" value="RVT-Znf"/>
</dbReference>
<accession>A0A438CE92</accession>
<evidence type="ECO:0000313" key="4">
    <source>
        <dbReference type="Proteomes" id="UP000288805"/>
    </source>
</evidence>
<name>A0A438CE92_VITVI</name>
<organism evidence="3 4">
    <name type="scientific">Vitis vinifera</name>
    <name type="common">Grape</name>
    <dbReference type="NCBI Taxonomy" id="29760"/>
    <lineage>
        <taxon>Eukaryota</taxon>
        <taxon>Viridiplantae</taxon>
        <taxon>Streptophyta</taxon>
        <taxon>Embryophyta</taxon>
        <taxon>Tracheophyta</taxon>
        <taxon>Spermatophyta</taxon>
        <taxon>Magnoliopsida</taxon>
        <taxon>eudicotyledons</taxon>
        <taxon>Gunneridae</taxon>
        <taxon>Pentapetalae</taxon>
        <taxon>rosids</taxon>
        <taxon>Vitales</taxon>
        <taxon>Vitaceae</taxon>
        <taxon>Viteae</taxon>
        <taxon>Vitis</taxon>
    </lineage>
</organism>